<comment type="subcellular location">
    <subcellularLocation>
        <location evidence="1 8">Nucleus</location>
    </subcellularLocation>
</comment>
<evidence type="ECO:0000256" key="8">
    <source>
        <dbReference type="RuleBase" id="RU004549"/>
    </source>
</evidence>
<evidence type="ECO:0000259" key="10">
    <source>
        <dbReference type="PROSITE" id="PS51745"/>
    </source>
</evidence>
<dbReference type="PANTHER" id="PTHR31384">
    <property type="entry name" value="AUXIN RESPONSE FACTOR 4-RELATED"/>
    <property type="match status" value="1"/>
</dbReference>
<gene>
    <name evidence="11" type="primary">ARF5_2</name>
    <name evidence="11" type="ORF">g.64655</name>
</gene>
<reference evidence="11" key="1">
    <citation type="submission" date="2015-07" db="EMBL/GenBank/DDBJ databases">
        <title>Transcriptome Assembly of Anthurium amnicola.</title>
        <authorList>
            <person name="Suzuki J."/>
        </authorList>
    </citation>
    <scope>NUCLEOTIDE SEQUENCE</scope>
</reference>
<dbReference type="AlphaFoldDB" id="A0A1D1XND5"/>
<dbReference type="InterPro" id="IPR044835">
    <property type="entry name" value="ARF_plant"/>
</dbReference>
<comment type="similarity">
    <text evidence="8">Belongs to the Aux/IAA family.</text>
</comment>
<evidence type="ECO:0000256" key="4">
    <source>
        <dbReference type="ARBA" id="ARBA00023125"/>
    </source>
</evidence>
<keyword evidence="4" id="KW-0238">DNA-binding</keyword>
<keyword evidence="5 8" id="KW-0804">Transcription</keyword>
<keyword evidence="6 8" id="KW-0539">Nucleus</keyword>
<comment type="function">
    <text evidence="8">Aux/IAA proteins are short-lived transcriptional factors that function as repressors of early auxin response genes at low auxin concentrations.</text>
</comment>
<dbReference type="InterPro" id="IPR053793">
    <property type="entry name" value="PB1-like"/>
</dbReference>
<keyword evidence="7 8" id="KW-0927">Auxin signaling pathway</keyword>
<feature type="domain" description="PB1" evidence="10">
    <location>
        <begin position="683"/>
        <end position="768"/>
    </location>
</feature>
<evidence type="ECO:0000256" key="9">
    <source>
        <dbReference type="SAM" id="MobiDB-lite"/>
    </source>
</evidence>
<accession>A0A1D1XND5</accession>
<comment type="similarity">
    <text evidence="2">Belongs to the ARF family.</text>
</comment>
<comment type="subunit">
    <text evidence="8">Homodimers and heterodimers.</text>
</comment>
<evidence type="ECO:0000256" key="2">
    <source>
        <dbReference type="ARBA" id="ARBA00007853"/>
    </source>
</evidence>
<proteinExistence type="inferred from homology"/>
<protein>
    <recommendedName>
        <fullName evidence="8">Auxin-responsive protein</fullName>
    </recommendedName>
</protein>
<dbReference type="FunFam" id="2.30.30.1040:FF:000001">
    <property type="entry name" value="Auxin response factor"/>
    <property type="match status" value="1"/>
</dbReference>
<dbReference type="EMBL" id="GDJX01024047">
    <property type="protein sequence ID" value="JAT43889.1"/>
    <property type="molecule type" value="Transcribed_RNA"/>
</dbReference>
<dbReference type="Pfam" id="PF02309">
    <property type="entry name" value="AUX_IAA"/>
    <property type="match status" value="1"/>
</dbReference>
<evidence type="ECO:0000256" key="6">
    <source>
        <dbReference type="ARBA" id="ARBA00023242"/>
    </source>
</evidence>
<keyword evidence="3 8" id="KW-0805">Transcription regulation</keyword>
<dbReference type="FunFam" id="3.10.20.90:FF:000047">
    <property type="entry name" value="Auxin response factor"/>
    <property type="match status" value="1"/>
</dbReference>
<dbReference type="GO" id="GO:0006355">
    <property type="term" value="P:regulation of DNA-templated transcription"/>
    <property type="evidence" value="ECO:0007669"/>
    <property type="project" value="InterPro"/>
</dbReference>
<evidence type="ECO:0000256" key="5">
    <source>
        <dbReference type="ARBA" id="ARBA00023163"/>
    </source>
</evidence>
<dbReference type="GO" id="GO:0005634">
    <property type="term" value="C:nucleus"/>
    <property type="evidence" value="ECO:0007669"/>
    <property type="project" value="UniProtKB-SubCell"/>
</dbReference>
<dbReference type="SUPFAM" id="SSF54277">
    <property type="entry name" value="CAD &amp; PB1 domains"/>
    <property type="match status" value="1"/>
</dbReference>
<dbReference type="PROSITE" id="PS51745">
    <property type="entry name" value="PB1"/>
    <property type="match status" value="1"/>
</dbReference>
<dbReference type="GO" id="GO:0009734">
    <property type="term" value="P:auxin-activated signaling pathway"/>
    <property type="evidence" value="ECO:0007669"/>
    <property type="project" value="UniProtKB-UniRule"/>
</dbReference>
<feature type="region of interest" description="Disordered" evidence="9">
    <location>
        <begin position="261"/>
        <end position="289"/>
    </location>
</feature>
<dbReference type="InterPro" id="IPR033389">
    <property type="entry name" value="AUX/IAA_dom"/>
</dbReference>
<evidence type="ECO:0000256" key="7">
    <source>
        <dbReference type="ARBA" id="ARBA00023294"/>
    </source>
</evidence>
<dbReference type="PANTHER" id="PTHR31384:SF9">
    <property type="entry name" value="AUXIN RESPONSE FACTOR 19"/>
    <property type="match status" value="1"/>
</dbReference>
<evidence type="ECO:0000313" key="11">
    <source>
        <dbReference type="EMBL" id="JAT43889.1"/>
    </source>
</evidence>
<keyword evidence="8" id="KW-0678">Repressor</keyword>
<dbReference type="InterPro" id="IPR010525">
    <property type="entry name" value="ARF_dom"/>
</dbReference>
<dbReference type="Gene3D" id="2.30.30.1040">
    <property type="match status" value="1"/>
</dbReference>
<sequence>MFETEESGTRRYMGTITGISDLDPVRWKNSKWRNLQVGWDESAAGERRNRVSMWEIEPVQAPFFICPPPFFRSKRPRQPGMPDDESVDMENFFKRAMPWLGDEICIKDSSSQNAVIPGLSLLQWMNMQNPSSANSVLQSDCLHTLTGPVVQNYNPTDISRQLDLQAQILQQNNIQFNAQKPLQQTQQVGQLSKLSVPSDQPAAFAITQHRLQEINQHQRQQLLVSQSLPLNQIQNNLIQPQTLIQKQVQMQQQIQSHLSPPSCIVLNQPQPQQQQQQTQQQQMQHEQHQLPLQQQQQLLQQQQQLQQNRMAGQFTPQANQHMQLPEHQINLLLLQRLQQQQQSLLAQPMIQQPQQVPEQQKMLLEATQHLPNAHSVSQQDITPQQRAKNISGNMRFSQSLQHQPQQKLQQPQIIPTEISDPTLPQPSTNMLSAGGSLLNSAGTQSALTEEVPSCSTSPSTNNCSVLPQKVMNRVHGSIVATEVPQSAVTMLSPASYEVLVASKDVTNDWQKSGIKPSAPIPKLQTAPPQAYRDNKAQMNYLNAPSSATSHGLSQTDAQLQQSSFNQPVLFRDSSLENNALASDPRNNVVFGVNIDSQLGVTIASDPLLTSFSSGKEYQNHLASNNMVPNYSGSKEGQTELSSSIVSQSFGVPDMAFSSIDSTIDDSSLLNNCSWAPPQFQRMRTYTKVYKRGAVGRSIDITRYSGYDELKQDIARMFSIEGQLEDRQRLGWKLVYVDHEKDVLLVGDDPWEEFVSCVRSIKILSPQEVQQMSLDGDLGGNDVPPNQACSSSDCGNGWRGGCDQNSGNPSVGSYEHFD</sequence>
<feature type="compositionally biased region" description="Low complexity" evidence="9">
    <location>
        <begin position="268"/>
        <end position="289"/>
    </location>
</feature>
<organism evidence="11">
    <name type="scientific">Anthurium amnicola</name>
    <dbReference type="NCBI Taxonomy" id="1678845"/>
    <lineage>
        <taxon>Eukaryota</taxon>
        <taxon>Viridiplantae</taxon>
        <taxon>Streptophyta</taxon>
        <taxon>Embryophyta</taxon>
        <taxon>Tracheophyta</taxon>
        <taxon>Spermatophyta</taxon>
        <taxon>Magnoliopsida</taxon>
        <taxon>Liliopsida</taxon>
        <taxon>Araceae</taxon>
        <taxon>Pothoideae</taxon>
        <taxon>Potheae</taxon>
        <taxon>Anthurium</taxon>
    </lineage>
</organism>
<dbReference type="GO" id="GO:0003677">
    <property type="term" value="F:DNA binding"/>
    <property type="evidence" value="ECO:0007669"/>
    <property type="project" value="UniProtKB-KW"/>
</dbReference>
<dbReference type="Pfam" id="PF06507">
    <property type="entry name" value="ARF_AD"/>
    <property type="match status" value="1"/>
</dbReference>
<name>A0A1D1XND5_9ARAE</name>
<dbReference type="Gene3D" id="3.10.20.90">
    <property type="entry name" value="Phosphatidylinositol 3-kinase Catalytic Subunit, Chain A, domain 1"/>
    <property type="match status" value="1"/>
</dbReference>
<evidence type="ECO:0000256" key="3">
    <source>
        <dbReference type="ARBA" id="ARBA00023015"/>
    </source>
</evidence>
<evidence type="ECO:0000256" key="1">
    <source>
        <dbReference type="ARBA" id="ARBA00004123"/>
    </source>
</evidence>